<feature type="domain" description="Ig-like" evidence="4">
    <location>
        <begin position="56"/>
        <end position="102"/>
    </location>
</feature>
<dbReference type="InterPro" id="IPR005543">
    <property type="entry name" value="PASTA_dom"/>
</dbReference>
<evidence type="ECO:0000256" key="3">
    <source>
        <dbReference type="SAM" id="SignalP"/>
    </source>
</evidence>
<accession>A0A1H1WXS8</accession>
<keyword evidence="2" id="KW-0812">Transmembrane</keyword>
<dbReference type="PROSITE" id="PS51178">
    <property type="entry name" value="PASTA"/>
    <property type="match status" value="2"/>
</dbReference>
<dbReference type="OrthoDB" id="4335972at2"/>
<name>A0A1H1WXS8_9MICO</name>
<keyword evidence="2" id="KW-1133">Transmembrane helix</keyword>
<sequence length="373" mass="37637">MAHSSSSRLRAAAAMVLLAVGTMFGVATTATGASAAPPVPDAPAAPAPDAPPATAPQLQLDPVEGEPGSTVAAVATGFVDCPLEGNDDVGDPEVVFTWIEQGVSVDLGTVVASGGVASTSFEVPTETSPDTHAVVARCTGDAKMTAEASFLVTPPPAQMTEVPDLLGLTLEDADARLDAAQLVRGAVSGTGDLVGEQSLPAGTEVTVGTAVDVTLQPLPPETVPVPDLVGMSTGEAAAALSAVGLRLAISGSSDGDVIDAQDPAPGTAVPVASEVTVHTTTAPSLSLSTAILVVAAVLLALAIIAAMAVLLRVQHVARQRAWVAAHVRATPVTPVDVRSAIDALPDERDARRHVVRIEAHSGDRRHEIEEVRS</sequence>
<dbReference type="Proteomes" id="UP000893823">
    <property type="component" value="Unassembled WGS sequence"/>
</dbReference>
<feature type="domain" description="PASTA" evidence="5">
    <location>
        <begin position="219"/>
        <end position="281"/>
    </location>
</feature>
<dbReference type="AlphaFoldDB" id="A0A1H1WXS8"/>
<gene>
    <name evidence="6" type="ORF">BCL57_000425</name>
    <name evidence="7" type="ORF">SAMN04489721_2351</name>
</gene>
<dbReference type="SMART" id="SM00740">
    <property type="entry name" value="PASTA"/>
    <property type="match status" value="2"/>
</dbReference>
<dbReference type="Proteomes" id="UP000199482">
    <property type="component" value="Chromosome I"/>
</dbReference>
<evidence type="ECO:0000313" key="7">
    <source>
        <dbReference type="EMBL" id="SDT01957.1"/>
    </source>
</evidence>
<evidence type="ECO:0000313" key="6">
    <source>
        <dbReference type="EMBL" id="MCP2366283.1"/>
    </source>
</evidence>
<feature type="compositionally biased region" description="Pro residues" evidence="1">
    <location>
        <begin position="37"/>
        <end position="54"/>
    </location>
</feature>
<dbReference type="PROSITE" id="PS50835">
    <property type="entry name" value="IG_LIKE"/>
    <property type="match status" value="1"/>
</dbReference>
<protein>
    <submittedName>
        <fullName evidence="7">PASTA domain-containing protein</fullName>
    </submittedName>
</protein>
<evidence type="ECO:0000256" key="2">
    <source>
        <dbReference type="SAM" id="Phobius"/>
    </source>
</evidence>
<keyword evidence="3" id="KW-0732">Signal</keyword>
<evidence type="ECO:0000256" key="1">
    <source>
        <dbReference type="SAM" id="MobiDB-lite"/>
    </source>
</evidence>
<dbReference type="SUPFAM" id="SSF54184">
    <property type="entry name" value="Penicillin-binding protein 2x (pbp-2x), c-terminal domain"/>
    <property type="match status" value="2"/>
</dbReference>
<feature type="region of interest" description="Disordered" evidence="1">
    <location>
        <begin position="33"/>
        <end position="67"/>
    </location>
</feature>
<proteinExistence type="predicted"/>
<dbReference type="CDD" id="cd06577">
    <property type="entry name" value="PASTA_pknB"/>
    <property type="match status" value="1"/>
</dbReference>
<dbReference type="InterPro" id="IPR007110">
    <property type="entry name" value="Ig-like_dom"/>
</dbReference>
<keyword evidence="9" id="KW-1185">Reference proteome</keyword>
<evidence type="ECO:0000259" key="5">
    <source>
        <dbReference type="PROSITE" id="PS51178"/>
    </source>
</evidence>
<feature type="signal peptide" evidence="3">
    <location>
        <begin position="1"/>
        <end position="35"/>
    </location>
</feature>
<reference evidence="8" key="1">
    <citation type="submission" date="2016-10" db="EMBL/GenBank/DDBJ databases">
        <authorList>
            <person name="Varghese N."/>
            <person name="Submissions S."/>
        </authorList>
    </citation>
    <scope>NUCLEOTIDE SEQUENCE [LARGE SCALE GENOMIC DNA]</scope>
    <source>
        <strain evidence="8">CPCC 202695</strain>
    </source>
</reference>
<evidence type="ECO:0000313" key="9">
    <source>
        <dbReference type="Proteomes" id="UP000893823"/>
    </source>
</evidence>
<feature type="chain" id="PRO_5009264917" evidence="3">
    <location>
        <begin position="36"/>
        <end position="373"/>
    </location>
</feature>
<evidence type="ECO:0000259" key="4">
    <source>
        <dbReference type="PROSITE" id="PS50835"/>
    </source>
</evidence>
<evidence type="ECO:0000313" key="8">
    <source>
        <dbReference type="Proteomes" id="UP000199482"/>
    </source>
</evidence>
<keyword evidence="2" id="KW-0472">Membrane</keyword>
<dbReference type="STRING" id="589382.SAMN04489721_2351"/>
<feature type="transmembrane region" description="Helical" evidence="2">
    <location>
        <begin position="290"/>
        <end position="311"/>
    </location>
</feature>
<dbReference type="EMBL" id="SODL02000001">
    <property type="protein sequence ID" value="MCP2366283.1"/>
    <property type="molecule type" value="Genomic_DNA"/>
</dbReference>
<dbReference type="EMBL" id="LT629755">
    <property type="protein sequence ID" value="SDT01957.1"/>
    <property type="molecule type" value="Genomic_DNA"/>
</dbReference>
<dbReference type="Gene3D" id="3.30.10.20">
    <property type="match status" value="2"/>
</dbReference>
<dbReference type="RefSeq" id="WP_092672546.1">
    <property type="nucleotide sequence ID" value="NZ_BMDN01000001.1"/>
</dbReference>
<dbReference type="Pfam" id="PF03793">
    <property type="entry name" value="PASTA"/>
    <property type="match status" value="2"/>
</dbReference>
<feature type="domain" description="PASTA" evidence="5">
    <location>
        <begin position="153"/>
        <end position="217"/>
    </location>
</feature>
<reference evidence="7" key="2">
    <citation type="submission" date="2016-10" db="EMBL/GenBank/DDBJ databases">
        <authorList>
            <person name="de Groot N.N."/>
        </authorList>
    </citation>
    <scope>NUCLEOTIDE SEQUENCE [LARGE SCALE GENOMIC DNA]</scope>
    <source>
        <strain evidence="7">CPCC 202695</strain>
    </source>
</reference>
<reference evidence="6" key="3">
    <citation type="submission" date="2022-06" db="EMBL/GenBank/DDBJ databases">
        <title>Genomic Encyclopedia of Type Strains, Phase III (KMG-III): the genomes of soil and plant-associated and newly described type strains.</title>
        <authorList>
            <person name="Whitman W."/>
        </authorList>
    </citation>
    <scope>NUCLEOTIDE SEQUENCE</scope>
    <source>
        <strain evidence="6">CPCC 202695</strain>
    </source>
</reference>
<organism evidence="7 8">
    <name type="scientific">Agromyces flavus</name>
    <dbReference type="NCBI Taxonomy" id="589382"/>
    <lineage>
        <taxon>Bacteria</taxon>
        <taxon>Bacillati</taxon>
        <taxon>Actinomycetota</taxon>
        <taxon>Actinomycetes</taxon>
        <taxon>Micrococcales</taxon>
        <taxon>Microbacteriaceae</taxon>
        <taxon>Agromyces</taxon>
    </lineage>
</organism>